<dbReference type="PANTHER" id="PTHR36303:SF1">
    <property type="entry name" value="2',3'-CYCLIC-NUCLEOTIDE 2'-PHOSPHODIESTERASE"/>
    <property type="match status" value="1"/>
</dbReference>
<proteinExistence type="predicted"/>
<feature type="binding site" evidence="2">
    <location>
        <position position="68"/>
    </location>
    <ligand>
        <name>Fe cation</name>
        <dbReference type="ChEBI" id="CHEBI:24875"/>
        <label>2</label>
    </ligand>
</feature>
<gene>
    <name evidence="3" type="ORF">A3B10_02645</name>
</gene>
<dbReference type="InterPro" id="IPR029052">
    <property type="entry name" value="Metallo-depent_PP-like"/>
</dbReference>
<dbReference type="InterPro" id="IPR005235">
    <property type="entry name" value="YmdB-like"/>
</dbReference>
<organism evidence="3 4">
    <name type="scientific">Candidatus Doudnabacteria bacterium RIFCSPLOWO2_01_FULL_44_21</name>
    <dbReference type="NCBI Taxonomy" id="1817841"/>
    <lineage>
        <taxon>Bacteria</taxon>
        <taxon>Candidatus Doudnaibacteriota</taxon>
    </lineage>
</organism>
<dbReference type="Proteomes" id="UP000177281">
    <property type="component" value="Unassembled WGS sequence"/>
</dbReference>
<dbReference type="GO" id="GO:0004113">
    <property type="term" value="F:2',3'-cyclic-nucleotide 3'-phosphodiesterase activity"/>
    <property type="evidence" value="ECO:0007669"/>
    <property type="project" value="TreeGrafter"/>
</dbReference>
<comment type="caution">
    <text evidence="3">The sequence shown here is derived from an EMBL/GenBank/DDBJ whole genome shotgun (WGS) entry which is preliminary data.</text>
</comment>
<dbReference type="Gene3D" id="3.60.21.10">
    <property type="match status" value="1"/>
</dbReference>
<feature type="binding site" evidence="2">
    <location>
        <position position="159"/>
    </location>
    <ligand>
        <name>Fe cation</name>
        <dbReference type="ChEBI" id="CHEBI:24875"/>
        <label>2</label>
    </ligand>
</feature>
<dbReference type="STRING" id="1817841.A3B10_02645"/>
<feature type="binding site" evidence="2">
    <location>
        <position position="40"/>
    </location>
    <ligand>
        <name>Fe cation</name>
        <dbReference type="ChEBI" id="CHEBI:24875"/>
        <label>1</label>
    </ligand>
</feature>
<evidence type="ECO:0000313" key="3">
    <source>
        <dbReference type="EMBL" id="OGE96282.1"/>
    </source>
</evidence>
<sequence length="272" mass="29163">MLKVLFFGDITGEPGRKAVKQSLPGLLETEKPDLVLANVENLAHGKGVTVKTLEELIRAGINGFTGGNHIFSKKEFSDEALTKYSDRLVRPANIPDTYAGNTAIKLVTSKGAVLVGNFLGQVFMENQFHDPITSAFAGVEFWQKQNQSPDVVATLIDFHAEATSEKIAFGYFLDGKVSAILGTHTHIPTADAKVLPGGTAYITDVGMCGAAGSVLGVKKELSLERFLTGNRVSFDIPDDASSVELSYVIIIVDESTGKATEIRAVHQIVKLA</sequence>
<dbReference type="GO" id="GO:0046872">
    <property type="term" value="F:metal ion binding"/>
    <property type="evidence" value="ECO:0007669"/>
    <property type="project" value="UniProtKB-KW"/>
</dbReference>
<evidence type="ECO:0008006" key="5">
    <source>
        <dbReference type="Google" id="ProtNLM"/>
    </source>
</evidence>
<feature type="binding site" evidence="2">
    <location>
        <position position="184"/>
    </location>
    <ligand>
        <name>Fe cation</name>
        <dbReference type="ChEBI" id="CHEBI:24875"/>
        <label>2</label>
    </ligand>
</feature>
<dbReference type="Pfam" id="PF13277">
    <property type="entry name" value="YmdB"/>
    <property type="match status" value="1"/>
</dbReference>
<accession>A0A1F5Q2V6</accession>
<feature type="binding site" evidence="2">
    <location>
        <position position="40"/>
    </location>
    <ligand>
        <name>Fe cation</name>
        <dbReference type="ChEBI" id="CHEBI:24875"/>
        <label>2</label>
    </ligand>
</feature>
<dbReference type="PANTHER" id="PTHR36303">
    <property type="entry name" value="2',3'-CYCLIC-NUCLEOTIDE 2'-PHOSPHODIESTERASE"/>
    <property type="match status" value="1"/>
</dbReference>
<evidence type="ECO:0000313" key="4">
    <source>
        <dbReference type="Proteomes" id="UP000177281"/>
    </source>
</evidence>
<feature type="active site" description="Proton donor" evidence="1">
    <location>
        <position position="69"/>
    </location>
</feature>
<keyword evidence="2" id="KW-0479">Metal-binding</keyword>
<feature type="binding site" evidence="2">
    <location>
        <position position="41"/>
    </location>
    <ligand>
        <name>Fe cation</name>
        <dbReference type="ChEBI" id="CHEBI:24875"/>
        <label>1</label>
    </ligand>
</feature>
<evidence type="ECO:0000256" key="2">
    <source>
        <dbReference type="PIRSR" id="PIRSR004789-51"/>
    </source>
</evidence>
<protein>
    <recommendedName>
        <fullName evidence="5">Metallophosphoesterase</fullName>
    </recommendedName>
</protein>
<dbReference type="EMBL" id="MFFB01000006">
    <property type="protein sequence ID" value="OGE96282.1"/>
    <property type="molecule type" value="Genomic_DNA"/>
</dbReference>
<evidence type="ECO:0000256" key="1">
    <source>
        <dbReference type="PIRSR" id="PIRSR004789-50"/>
    </source>
</evidence>
<dbReference type="SUPFAM" id="SSF56300">
    <property type="entry name" value="Metallo-dependent phosphatases"/>
    <property type="match status" value="1"/>
</dbReference>
<feature type="binding site" evidence="2">
    <location>
        <position position="9"/>
    </location>
    <ligand>
        <name>Fe cation</name>
        <dbReference type="ChEBI" id="CHEBI:24875"/>
        <label>1</label>
    </ligand>
</feature>
<name>A0A1F5Q2V6_9BACT</name>
<reference evidence="3 4" key="1">
    <citation type="journal article" date="2016" name="Nat. Commun.">
        <title>Thousands of microbial genomes shed light on interconnected biogeochemical processes in an aquifer system.</title>
        <authorList>
            <person name="Anantharaman K."/>
            <person name="Brown C.T."/>
            <person name="Hug L.A."/>
            <person name="Sharon I."/>
            <person name="Castelle C.J."/>
            <person name="Probst A.J."/>
            <person name="Thomas B.C."/>
            <person name="Singh A."/>
            <person name="Wilkins M.J."/>
            <person name="Karaoz U."/>
            <person name="Brodie E.L."/>
            <person name="Williams K.H."/>
            <person name="Hubbard S.S."/>
            <person name="Banfield J.F."/>
        </authorList>
    </citation>
    <scope>NUCLEOTIDE SEQUENCE [LARGE SCALE GENOMIC DNA]</scope>
</reference>
<feature type="binding site" evidence="2">
    <location>
        <position position="186"/>
    </location>
    <ligand>
        <name>Fe cation</name>
        <dbReference type="ChEBI" id="CHEBI:24875"/>
        <label>1</label>
    </ligand>
</feature>
<dbReference type="PIRSF" id="PIRSF004789">
    <property type="entry name" value="DR1281"/>
    <property type="match status" value="1"/>
</dbReference>
<dbReference type="AlphaFoldDB" id="A0A1F5Q2V6"/>